<dbReference type="Pfam" id="PF05899">
    <property type="entry name" value="Cupin_3"/>
    <property type="match status" value="1"/>
</dbReference>
<dbReference type="InterPro" id="IPR011051">
    <property type="entry name" value="RmlC_Cupin_sf"/>
</dbReference>
<sequence length="433" mass="47552">MAKFLAALIWLQTWGGTQPREAAATAQGRVGDKCSFSKCPEALTRLPNSWSDLAVARRCGAGGNGHGSMLPMPMPQSTTDPSKYTKAEDAANPARQTWGAATSDALSKRYTAVANDENQSGEKREASLIFALAENYINDHEDFDKAFDAATQALEKFKDMGDIEGVADSLRVVVDAMRLQSGKKDEKPEKALCLATEELVWFREQGHKRGQASMLLALARVNSSGRRGTKDREQGIRQAKEALKIYRELGDKAMEGAVLLALVDLHCYVKSFQEAIGAANKALGIFEDLGDSRSEARATHLLAEARFGNRQMEGGAQAAEEAIALWQELGMKRQEAIEHLTVAQWHVEEDEAESKHKISKWGTWGCEVSKFDWEYSGTETAYVLEGEVLVTPTGAWASCKPTKVEAGDLVVFPDGMTCVWDVTKPIKKHFNFS</sequence>
<dbReference type="PANTHER" id="PTHR33271:SF22">
    <property type="entry name" value="OS04G0445200 PROTEIN"/>
    <property type="match status" value="1"/>
</dbReference>
<dbReference type="PANTHER" id="PTHR33271">
    <property type="entry name" value="OS04G0445200 PROTEIN"/>
    <property type="match status" value="1"/>
</dbReference>
<dbReference type="InterPro" id="IPR008579">
    <property type="entry name" value="UGlyAH_Cupin_dom"/>
</dbReference>
<dbReference type="EMBL" id="CAMXCT020006748">
    <property type="protein sequence ID" value="CAL1172786.1"/>
    <property type="molecule type" value="Genomic_DNA"/>
</dbReference>
<evidence type="ECO:0000313" key="5">
    <source>
        <dbReference type="EMBL" id="CAL4806723.1"/>
    </source>
</evidence>
<dbReference type="AlphaFoldDB" id="A0A9P1GQP0"/>
<organism evidence="4">
    <name type="scientific">Cladocopium goreaui</name>
    <dbReference type="NCBI Taxonomy" id="2562237"/>
    <lineage>
        <taxon>Eukaryota</taxon>
        <taxon>Sar</taxon>
        <taxon>Alveolata</taxon>
        <taxon>Dinophyceae</taxon>
        <taxon>Suessiales</taxon>
        <taxon>Symbiodiniaceae</taxon>
        <taxon>Cladocopium</taxon>
    </lineage>
</organism>
<dbReference type="EMBL" id="CAMXCT010006748">
    <property type="protein sequence ID" value="CAI4019411.1"/>
    <property type="molecule type" value="Genomic_DNA"/>
</dbReference>
<feature type="region of interest" description="Disordered" evidence="1">
    <location>
        <begin position="66"/>
        <end position="99"/>
    </location>
</feature>
<dbReference type="EMBL" id="CAMXCT030006748">
    <property type="protein sequence ID" value="CAL4806723.1"/>
    <property type="molecule type" value="Genomic_DNA"/>
</dbReference>
<dbReference type="InterPro" id="IPR011990">
    <property type="entry name" value="TPR-like_helical_dom_sf"/>
</dbReference>
<accession>A0A9P1GQP0</accession>
<gene>
    <name evidence="4" type="ORF">C1SCF055_LOCUS43913</name>
</gene>
<evidence type="ECO:0000313" key="4">
    <source>
        <dbReference type="EMBL" id="CAI4019411.1"/>
    </source>
</evidence>
<dbReference type="InterPro" id="IPR014710">
    <property type="entry name" value="RmlC-like_jellyroll"/>
</dbReference>
<dbReference type="Gene3D" id="2.60.120.10">
    <property type="entry name" value="Jelly Rolls"/>
    <property type="match status" value="1"/>
</dbReference>
<dbReference type="SUPFAM" id="SSF51182">
    <property type="entry name" value="RmlC-like cupins"/>
    <property type="match status" value="1"/>
</dbReference>
<keyword evidence="6" id="KW-1185">Reference proteome</keyword>
<feature type="domain" description="(S)-ureidoglycine aminohydrolase cupin" evidence="3">
    <location>
        <begin position="356"/>
        <end position="430"/>
    </location>
</feature>
<dbReference type="Gene3D" id="1.25.40.10">
    <property type="entry name" value="Tetratricopeptide repeat domain"/>
    <property type="match status" value="1"/>
</dbReference>
<reference evidence="4" key="1">
    <citation type="submission" date="2022-10" db="EMBL/GenBank/DDBJ databases">
        <authorList>
            <person name="Chen Y."/>
            <person name="Dougan E. K."/>
            <person name="Chan C."/>
            <person name="Rhodes N."/>
            <person name="Thang M."/>
        </authorList>
    </citation>
    <scope>NUCLEOTIDE SEQUENCE</scope>
</reference>
<keyword evidence="2" id="KW-0732">Signal</keyword>
<evidence type="ECO:0000256" key="1">
    <source>
        <dbReference type="SAM" id="MobiDB-lite"/>
    </source>
</evidence>
<protein>
    <submittedName>
        <fullName evidence="5">MalT-like TPR region domain-containing protein</fullName>
    </submittedName>
</protein>
<dbReference type="SUPFAM" id="SSF48452">
    <property type="entry name" value="TPR-like"/>
    <property type="match status" value="1"/>
</dbReference>
<feature type="signal peptide" evidence="2">
    <location>
        <begin position="1"/>
        <end position="19"/>
    </location>
</feature>
<evidence type="ECO:0000259" key="3">
    <source>
        <dbReference type="Pfam" id="PF05899"/>
    </source>
</evidence>
<proteinExistence type="predicted"/>
<reference evidence="5 6" key="2">
    <citation type="submission" date="2024-05" db="EMBL/GenBank/DDBJ databases">
        <authorList>
            <person name="Chen Y."/>
            <person name="Shah S."/>
            <person name="Dougan E. K."/>
            <person name="Thang M."/>
            <person name="Chan C."/>
        </authorList>
    </citation>
    <scope>NUCLEOTIDE SEQUENCE [LARGE SCALE GENOMIC DNA]</scope>
</reference>
<name>A0A9P1GQP0_9DINO</name>
<evidence type="ECO:0000256" key="2">
    <source>
        <dbReference type="SAM" id="SignalP"/>
    </source>
</evidence>
<dbReference type="CDD" id="cd02227">
    <property type="entry name" value="cupin_TM1112-like"/>
    <property type="match status" value="1"/>
</dbReference>
<dbReference type="OrthoDB" id="412904at2759"/>
<dbReference type="Proteomes" id="UP001152797">
    <property type="component" value="Unassembled WGS sequence"/>
</dbReference>
<comment type="caution">
    <text evidence="4">The sequence shown here is derived from an EMBL/GenBank/DDBJ whole genome shotgun (WGS) entry which is preliminary data.</text>
</comment>
<feature type="chain" id="PRO_5043273022" evidence="2">
    <location>
        <begin position="20"/>
        <end position="433"/>
    </location>
</feature>
<evidence type="ECO:0000313" key="6">
    <source>
        <dbReference type="Proteomes" id="UP001152797"/>
    </source>
</evidence>